<feature type="region of interest" description="Disordered" evidence="1">
    <location>
        <begin position="111"/>
        <end position="139"/>
    </location>
</feature>
<dbReference type="Proteomes" id="UP001046870">
    <property type="component" value="Chromosome 19"/>
</dbReference>
<feature type="region of interest" description="Disordered" evidence="1">
    <location>
        <begin position="514"/>
        <end position="560"/>
    </location>
</feature>
<accession>A0A9D3SXH7</accession>
<organism evidence="2 3">
    <name type="scientific">Megalops atlanticus</name>
    <name type="common">Tarpon</name>
    <name type="synonym">Clupea gigantea</name>
    <dbReference type="NCBI Taxonomy" id="7932"/>
    <lineage>
        <taxon>Eukaryota</taxon>
        <taxon>Metazoa</taxon>
        <taxon>Chordata</taxon>
        <taxon>Craniata</taxon>
        <taxon>Vertebrata</taxon>
        <taxon>Euteleostomi</taxon>
        <taxon>Actinopterygii</taxon>
        <taxon>Neopterygii</taxon>
        <taxon>Teleostei</taxon>
        <taxon>Elopiformes</taxon>
        <taxon>Megalopidae</taxon>
        <taxon>Megalops</taxon>
    </lineage>
</organism>
<evidence type="ECO:0000313" key="3">
    <source>
        <dbReference type="Proteomes" id="UP001046870"/>
    </source>
</evidence>
<feature type="compositionally biased region" description="Low complexity" evidence="1">
    <location>
        <begin position="113"/>
        <end position="122"/>
    </location>
</feature>
<sequence>MGRLDDAAKRKVVELRKAGLSFRKIKAVLELENIKVSAQAIYLFLKEFQGKSRPEEGGSGAGGGGEGRPAPADTSDGAGRPVGWPNQQVWSLMRDVPRASGYAPLLDSAQQCGTPRGAAAGRPPGGPDGVGGGGGGRKEEGIRIVSVTSLARGALHGGPQVPGAPPGAGIRRKVPMSPASSSIMVARKRLLDKALLHKARMREMAAQSGQQVGPLYGRSQACFQGNDARKVTVLPPSPNLGLTSPRPPQARRGPEGQPVSCLPRRPLQQRASLPARSLHPALQRDPPSCTAIRMSNPAPAPPAGQGTAATARAQHPPNPSPRKDPSPSPNGNPSGGPPQTPAEAGWRGGLQDQMQTLGAELRGLGLAVRLLTEQQSRLEREQAQQTHIQRQILSTLQALAASLQQAKTPPPPGPSPFGQDGHGPARGAYAQCSQPPCAKYCELDESGLESLEAYKLPGLSPPRMNGFQGCGAADALPLGSAQAHTPSYTDSPAPSFTHSYSPAYAQSYSQGHARPYAEQHGGGADYPITAAGDTLPGCSPSANIPPVNPDSPLPLSPHDPQLNIIKVEAL</sequence>
<reference evidence="2" key="1">
    <citation type="submission" date="2021-01" db="EMBL/GenBank/DDBJ databases">
        <authorList>
            <person name="Zahm M."/>
            <person name="Roques C."/>
            <person name="Cabau C."/>
            <person name="Klopp C."/>
            <person name="Donnadieu C."/>
            <person name="Jouanno E."/>
            <person name="Lampietro C."/>
            <person name="Louis A."/>
            <person name="Herpin A."/>
            <person name="Echchiki A."/>
            <person name="Berthelot C."/>
            <person name="Parey E."/>
            <person name="Roest-Crollius H."/>
            <person name="Braasch I."/>
            <person name="Postlethwait J."/>
            <person name="Bobe J."/>
            <person name="Montfort J."/>
            <person name="Bouchez O."/>
            <person name="Begum T."/>
            <person name="Mejri S."/>
            <person name="Adams A."/>
            <person name="Chen W.-J."/>
            <person name="Guiguen Y."/>
        </authorList>
    </citation>
    <scope>NUCLEOTIDE SEQUENCE</scope>
    <source>
        <strain evidence="2">YG-15Mar2019-1</strain>
        <tissue evidence="2">Brain</tissue>
    </source>
</reference>
<dbReference type="OrthoDB" id="8895781at2759"/>
<feature type="region of interest" description="Disordered" evidence="1">
    <location>
        <begin position="403"/>
        <end position="428"/>
    </location>
</feature>
<name>A0A9D3SXH7_MEGAT</name>
<proteinExistence type="predicted"/>
<feature type="region of interest" description="Disordered" evidence="1">
    <location>
        <begin position="52"/>
        <end position="85"/>
    </location>
</feature>
<feature type="compositionally biased region" description="Low complexity" evidence="1">
    <location>
        <begin position="303"/>
        <end position="314"/>
    </location>
</feature>
<evidence type="ECO:0000313" key="2">
    <source>
        <dbReference type="EMBL" id="KAG7460178.1"/>
    </source>
</evidence>
<keyword evidence="3" id="KW-1185">Reference proteome</keyword>
<feature type="compositionally biased region" description="Gly residues" evidence="1">
    <location>
        <begin position="57"/>
        <end position="67"/>
    </location>
</feature>
<dbReference type="AlphaFoldDB" id="A0A9D3SXH7"/>
<feature type="compositionally biased region" description="Pro residues" evidence="1">
    <location>
        <begin position="316"/>
        <end position="340"/>
    </location>
</feature>
<evidence type="ECO:0000256" key="1">
    <source>
        <dbReference type="SAM" id="MobiDB-lite"/>
    </source>
</evidence>
<dbReference type="EMBL" id="JAFDVH010000019">
    <property type="protein sequence ID" value="KAG7460178.1"/>
    <property type="molecule type" value="Genomic_DNA"/>
</dbReference>
<comment type="caution">
    <text evidence="2">The sequence shown here is derived from an EMBL/GenBank/DDBJ whole genome shotgun (WGS) entry which is preliminary data.</text>
</comment>
<feature type="compositionally biased region" description="Pro residues" evidence="1">
    <location>
        <begin position="546"/>
        <end position="557"/>
    </location>
</feature>
<feature type="region of interest" description="Disordered" evidence="1">
    <location>
        <begin position="230"/>
        <end position="346"/>
    </location>
</feature>
<protein>
    <submittedName>
        <fullName evidence="2">Uncharacterized protein</fullName>
    </submittedName>
</protein>
<gene>
    <name evidence="2" type="ORF">MATL_G00218470</name>
</gene>